<evidence type="ECO:0000259" key="1">
    <source>
        <dbReference type="Pfam" id="PF12680"/>
    </source>
</evidence>
<comment type="caution">
    <text evidence="2">The sequence shown here is derived from an EMBL/GenBank/DDBJ whole genome shotgun (WGS) entry which is preliminary data.</text>
</comment>
<reference evidence="2 4" key="1">
    <citation type="submission" date="2014-06" db="EMBL/GenBank/DDBJ databases">
        <authorList>
            <person name="Le Roux F."/>
        </authorList>
    </citation>
    <scope>NUCLEOTIDE SEQUENCE</scope>
    <source>
        <strain evidence="3 4">J5-4</strain>
        <strain evidence="2">J5-5</strain>
    </source>
</reference>
<dbReference type="InterPro" id="IPR037401">
    <property type="entry name" value="SnoaL-like"/>
</dbReference>
<sequence>MDNSLWLDNFLNMYRELGTDNFDVLKTVYHPDIEFQDPLHHVSGISALTHYFENLYTQVTSCYFHIEHTFEVNDEASVYWTMQFAHKQLNGQKPIEVQGHSHLKMFDGQVIYHRDYLDVGSMLYEHIPVLGCAIKSIKKRASR</sequence>
<dbReference type="Gene3D" id="3.10.450.50">
    <property type="match status" value="1"/>
</dbReference>
<feature type="domain" description="SnoaL-like" evidence="1">
    <location>
        <begin position="12"/>
        <end position="113"/>
    </location>
</feature>
<dbReference type="RefSeq" id="WP_048660595.1">
    <property type="nucleotide sequence ID" value="NZ_AP025477.1"/>
</dbReference>
<name>A0A0T7DDS8_9VIBR</name>
<dbReference type="AlphaFoldDB" id="A0A0T7DDS8"/>
<proteinExistence type="predicted"/>
<dbReference type="Proteomes" id="UP000049077">
    <property type="component" value="Unassembled WGS sequence"/>
</dbReference>
<dbReference type="Pfam" id="PF12680">
    <property type="entry name" value="SnoaL_2"/>
    <property type="match status" value="1"/>
</dbReference>
<dbReference type="OrthoDB" id="1115105at2"/>
<dbReference type="EMBL" id="CCJX01000161">
    <property type="protein sequence ID" value="CDT60191.1"/>
    <property type="molecule type" value="Genomic_DNA"/>
</dbReference>
<accession>A0A0T7DDS8</accession>
<dbReference type="SUPFAM" id="SSF54427">
    <property type="entry name" value="NTF2-like"/>
    <property type="match status" value="1"/>
</dbReference>
<dbReference type="EMBL" id="CCJV01000076">
    <property type="protein sequence ID" value="CDT23896.1"/>
    <property type="molecule type" value="Genomic_DNA"/>
</dbReference>
<evidence type="ECO:0000313" key="3">
    <source>
        <dbReference type="EMBL" id="CDT60191.1"/>
    </source>
</evidence>
<evidence type="ECO:0000313" key="2">
    <source>
        <dbReference type="EMBL" id="CDT23896.1"/>
    </source>
</evidence>
<evidence type="ECO:0000313" key="4">
    <source>
        <dbReference type="Proteomes" id="UP000049077"/>
    </source>
</evidence>
<dbReference type="Proteomes" id="UP000049495">
    <property type="component" value="Unassembled WGS sequence"/>
</dbReference>
<reference evidence="5" key="2">
    <citation type="submission" date="2014-06" db="EMBL/GenBank/DDBJ databases">
        <authorList>
            <person name="Le Roux Frederique"/>
        </authorList>
    </citation>
    <scope>NUCLEOTIDE SEQUENCE [LARGE SCALE GENOMIC DNA]</scope>
    <source>
        <strain evidence="5">J5-5</strain>
    </source>
</reference>
<gene>
    <name evidence="3" type="ORF">VCR4J5_730088</name>
    <name evidence="2" type="ORF">VCR5J5_180267</name>
</gene>
<keyword evidence="4" id="KW-1185">Reference proteome</keyword>
<dbReference type="InterPro" id="IPR032710">
    <property type="entry name" value="NTF2-like_dom_sf"/>
</dbReference>
<organism evidence="2 5">
    <name type="scientific">Vibrio crassostreae</name>
    <dbReference type="NCBI Taxonomy" id="246167"/>
    <lineage>
        <taxon>Bacteria</taxon>
        <taxon>Pseudomonadati</taxon>
        <taxon>Pseudomonadota</taxon>
        <taxon>Gammaproteobacteria</taxon>
        <taxon>Vibrionales</taxon>
        <taxon>Vibrionaceae</taxon>
        <taxon>Vibrio</taxon>
    </lineage>
</organism>
<dbReference type="GeneID" id="93903116"/>
<protein>
    <recommendedName>
        <fullName evidence="1">SnoaL-like domain-containing protein</fullName>
    </recommendedName>
</protein>
<evidence type="ECO:0000313" key="5">
    <source>
        <dbReference type="Proteomes" id="UP000049495"/>
    </source>
</evidence>